<dbReference type="RefSeq" id="WP_160797652.1">
    <property type="nucleotide sequence ID" value="NZ_CANMWR010000015.1"/>
</dbReference>
<organism evidence="2 3">
    <name type="scientific">Shewanella insulae</name>
    <dbReference type="NCBI Taxonomy" id="2681496"/>
    <lineage>
        <taxon>Bacteria</taxon>
        <taxon>Pseudomonadati</taxon>
        <taxon>Pseudomonadota</taxon>
        <taxon>Gammaproteobacteria</taxon>
        <taxon>Alteromonadales</taxon>
        <taxon>Shewanellaceae</taxon>
        <taxon>Shewanella</taxon>
    </lineage>
</organism>
<proteinExistence type="predicted"/>
<protein>
    <submittedName>
        <fullName evidence="2">Uncharacterized protein</fullName>
    </submittedName>
</protein>
<evidence type="ECO:0000313" key="2">
    <source>
        <dbReference type="EMBL" id="MXR69997.1"/>
    </source>
</evidence>
<keyword evidence="3" id="KW-1185">Reference proteome</keyword>
<dbReference type="EMBL" id="WRPA01000014">
    <property type="protein sequence ID" value="MXR69997.1"/>
    <property type="molecule type" value="Genomic_DNA"/>
</dbReference>
<accession>A0A6L7I0B6</accession>
<comment type="caution">
    <text evidence="2">The sequence shown here is derived from an EMBL/GenBank/DDBJ whole genome shotgun (WGS) entry which is preliminary data.</text>
</comment>
<evidence type="ECO:0000256" key="1">
    <source>
        <dbReference type="SAM" id="MobiDB-lite"/>
    </source>
</evidence>
<reference evidence="2 3" key="1">
    <citation type="submission" date="2019-12" db="EMBL/GenBank/DDBJ databases">
        <title>Shewanella insulae sp. nov., isolated from a tidal flat.</title>
        <authorList>
            <person name="Yoon J.-H."/>
        </authorList>
    </citation>
    <scope>NUCLEOTIDE SEQUENCE [LARGE SCALE GENOMIC DNA]</scope>
    <source>
        <strain evidence="2 3">JBTF-M18</strain>
    </source>
</reference>
<feature type="region of interest" description="Disordered" evidence="1">
    <location>
        <begin position="1"/>
        <end position="39"/>
    </location>
</feature>
<gene>
    <name evidence="2" type="ORF">GNT65_15140</name>
</gene>
<evidence type="ECO:0000313" key="3">
    <source>
        <dbReference type="Proteomes" id="UP000474778"/>
    </source>
</evidence>
<name>A0A6L7I0B6_9GAMM</name>
<sequence>MTNTQAGLKAEQGMPQTKHSAPETPRPRYQFSANRTHGRHRVRYIETSQQSEECTLCELAQ</sequence>
<dbReference type="AlphaFoldDB" id="A0A6L7I0B6"/>
<dbReference type="Proteomes" id="UP000474778">
    <property type="component" value="Unassembled WGS sequence"/>
</dbReference>